<feature type="compositionally biased region" description="Polar residues" evidence="1">
    <location>
        <begin position="1"/>
        <end position="15"/>
    </location>
</feature>
<reference evidence="3 4" key="1">
    <citation type="journal article" date="2019" name="Sci. Rep.">
        <title>Orb-weaving spider Araneus ventricosus genome elucidates the spidroin gene catalogue.</title>
        <authorList>
            <person name="Kono N."/>
            <person name="Nakamura H."/>
            <person name="Ohtoshi R."/>
            <person name="Moran D.A.P."/>
            <person name="Shinohara A."/>
            <person name="Yoshida Y."/>
            <person name="Fujiwara M."/>
            <person name="Mori M."/>
            <person name="Tomita M."/>
            <person name="Arakawa K."/>
        </authorList>
    </citation>
    <scope>NUCLEOTIDE SEQUENCE [LARGE SCALE GENOMIC DNA]</scope>
</reference>
<proteinExistence type="predicted"/>
<evidence type="ECO:0000259" key="2">
    <source>
        <dbReference type="PROSITE" id="PS50097"/>
    </source>
</evidence>
<dbReference type="InterPro" id="IPR000210">
    <property type="entry name" value="BTB/POZ_dom"/>
</dbReference>
<dbReference type="AlphaFoldDB" id="A0A4Y2PC15"/>
<dbReference type="SUPFAM" id="SSF54695">
    <property type="entry name" value="POZ domain"/>
    <property type="match status" value="1"/>
</dbReference>
<evidence type="ECO:0000313" key="4">
    <source>
        <dbReference type="Proteomes" id="UP000499080"/>
    </source>
</evidence>
<evidence type="ECO:0000313" key="3">
    <source>
        <dbReference type="EMBL" id="GBN49518.1"/>
    </source>
</evidence>
<protein>
    <recommendedName>
        <fullName evidence="2">BTB domain-containing protein</fullName>
    </recommendedName>
</protein>
<feature type="region of interest" description="Disordered" evidence="1">
    <location>
        <begin position="1"/>
        <end position="22"/>
    </location>
</feature>
<feature type="domain" description="BTB" evidence="2">
    <location>
        <begin position="43"/>
        <end position="72"/>
    </location>
</feature>
<comment type="caution">
    <text evidence="3">The sequence shown here is derived from an EMBL/GenBank/DDBJ whole genome shotgun (WGS) entry which is preliminary data.</text>
</comment>
<dbReference type="Pfam" id="PF00651">
    <property type="entry name" value="BTB"/>
    <property type="match status" value="1"/>
</dbReference>
<dbReference type="InterPro" id="IPR011333">
    <property type="entry name" value="SKP1/BTB/POZ_sf"/>
</dbReference>
<dbReference type="Gene3D" id="3.30.710.10">
    <property type="entry name" value="Potassium Channel Kv1.1, Chain A"/>
    <property type="match status" value="1"/>
</dbReference>
<keyword evidence="4" id="KW-1185">Reference proteome</keyword>
<dbReference type="CDD" id="cd18186">
    <property type="entry name" value="BTB_POZ_ZBTB_KLHL-like"/>
    <property type="match status" value="1"/>
</dbReference>
<dbReference type="Proteomes" id="UP000499080">
    <property type="component" value="Unassembled WGS sequence"/>
</dbReference>
<evidence type="ECO:0000256" key="1">
    <source>
        <dbReference type="SAM" id="MobiDB-lite"/>
    </source>
</evidence>
<accession>A0A4Y2PC15</accession>
<sequence length="110" mass="12189">MLPSRSGCSSTTTSPGHGIGTSGRHARLLRQFNEDIFKRHVLTDVEVVVGGKVFKSHRAVLVCFSPALKRKLLTADGKPIARRVRVPTIFKFIYSRVSLQRSLPIANFSL</sequence>
<gene>
    <name evidence="3" type="ORF">AVEN_236294_1</name>
</gene>
<dbReference type="EMBL" id="BGPR01011085">
    <property type="protein sequence ID" value="GBN49518.1"/>
    <property type="molecule type" value="Genomic_DNA"/>
</dbReference>
<name>A0A4Y2PC15_ARAVE</name>
<dbReference type="PROSITE" id="PS50097">
    <property type="entry name" value="BTB"/>
    <property type="match status" value="1"/>
</dbReference>
<organism evidence="3 4">
    <name type="scientific">Araneus ventricosus</name>
    <name type="common">Orbweaver spider</name>
    <name type="synonym">Epeira ventricosa</name>
    <dbReference type="NCBI Taxonomy" id="182803"/>
    <lineage>
        <taxon>Eukaryota</taxon>
        <taxon>Metazoa</taxon>
        <taxon>Ecdysozoa</taxon>
        <taxon>Arthropoda</taxon>
        <taxon>Chelicerata</taxon>
        <taxon>Arachnida</taxon>
        <taxon>Araneae</taxon>
        <taxon>Araneomorphae</taxon>
        <taxon>Entelegynae</taxon>
        <taxon>Araneoidea</taxon>
        <taxon>Araneidae</taxon>
        <taxon>Araneus</taxon>
    </lineage>
</organism>